<accession>A0A2T2YVK4</accession>
<dbReference type="SUPFAM" id="SSF53850">
    <property type="entry name" value="Periplasmic binding protein-like II"/>
    <property type="match status" value="1"/>
</dbReference>
<protein>
    <submittedName>
        <fullName evidence="1">Sugar ABC transporter substrate-binding protein</fullName>
    </submittedName>
</protein>
<evidence type="ECO:0000313" key="1">
    <source>
        <dbReference type="EMBL" id="PSR59540.1"/>
    </source>
</evidence>
<dbReference type="PANTHER" id="PTHR43649:SF30">
    <property type="entry name" value="ABC TRANSPORTER SUBSTRATE-BINDING PROTEIN"/>
    <property type="match status" value="1"/>
</dbReference>
<dbReference type="AlphaFoldDB" id="A0A2T2YVK4"/>
<dbReference type="Proteomes" id="UP000241647">
    <property type="component" value="Unassembled WGS sequence"/>
</dbReference>
<dbReference type="InterPro" id="IPR050490">
    <property type="entry name" value="Bact_solute-bd_prot1"/>
</dbReference>
<evidence type="ECO:0000313" key="2">
    <source>
        <dbReference type="Proteomes" id="UP000241647"/>
    </source>
</evidence>
<proteinExistence type="predicted"/>
<reference evidence="1 2" key="1">
    <citation type="submission" date="2018-02" db="EMBL/GenBank/DDBJ databases">
        <title>8 Nocardia nova and 1 Nocardia cyriacigeorgica strain used for evolution to TMP-SMX.</title>
        <authorList>
            <person name="Mehta H."/>
            <person name="Weng J."/>
            <person name="Shamoo Y."/>
        </authorList>
    </citation>
    <scope>NUCLEOTIDE SEQUENCE [LARGE SCALE GENOMIC DNA]</scope>
    <source>
        <strain evidence="1 2">ATCC 33727</strain>
    </source>
</reference>
<dbReference type="EMBL" id="PYHS01000017">
    <property type="protein sequence ID" value="PSR59540.1"/>
    <property type="molecule type" value="Genomic_DNA"/>
</dbReference>
<gene>
    <name evidence="1" type="ORF">C8259_27245</name>
</gene>
<comment type="caution">
    <text evidence="1">The sequence shown here is derived from an EMBL/GenBank/DDBJ whole genome shotgun (WGS) entry which is preliminary data.</text>
</comment>
<dbReference type="InterPro" id="IPR006059">
    <property type="entry name" value="SBP"/>
</dbReference>
<dbReference type="PANTHER" id="PTHR43649">
    <property type="entry name" value="ARABINOSE-BINDING PROTEIN-RELATED"/>
    <property type="match status" value="1"/>
</dbReference>
<dbReference type="Gene3D" id="3.40.190.10">
    <property type="entry name" value="Periplasmic binding protein-like II"/>
    <property type="match status" value="2"/>
</dbReference>
<organism evidence="1 2">
    <name type="scientific">Nocardia nova</name>
    <dbReference type="NCBI Taxonomy" id="37330"/>
    <lineage>
        <taxon>Bacteria</taxon>
        <taxon>Bacillati</taxon>
        <taxon>Actinomycetota</taxon>
        <taxon>Actinomycetes</taxon>
        <taxon>Mycobacteriales</taxon>
        <taxon>Nocardiaceae</taxon>
        <taxon>Nocardia</taxon>
    </lineage>
</organism>
<dbReference type="Pfam" id="PF01547">
    <property type="entry name" value="SBP_bac_1"/>
    <property type="match status" value="1"/>
</dbReference>
<name>A0A2T2YVK4_9NOCA</name>
<sequence length="428" mass="45558">MPQVTVVRRGRLTLVSGRPRGAFAIAALLVVLSVTVAACGFRGRSTDDSDPGALALLVPAYSDATRAEWAAIIAGFRAQNPQITIHLQVESWDSINEVVRTDLQSVTTTPDILGIDAYSAYATDDMLYPATDIADPAVLHDIDPGFARNASIGGTQWALPLFASTRTLFYNTDLFARAGIAAPPRTWSELRENAHRIQALGGGISGYGLPLGSEEAQGETTIWTFGAGGSWSDGATLTVDTAANREGVRAMSELAAAGDTQPNPGSTDRKDVINAFVQGRIGMIEGLPPVLGMIDRQNPALRYATAPSPTKTGAPVTLGVADHLMAFRKHGNKQAAIRQFLNYFYSPAVYSEFVRAEHFIPITTSGARALAHDPVTETFAATLPVARFYPSADPKWAAVQGAIRQQMGTVAQGADPAEVLRRIARAAE</sequence>